<dbReference type="InParanoid" id="A0A7M7Q7P6"/>
<feature type="compositionally biased region" description="Basic and acidic residues" evidence="6">
    <location>
        <begin position="159"/>
        <end position="195"/>
    </location>
</feature>
<dbReference type="Proteomes" id="UP000002358">
    <property type="component" value="Unassembled WGS sequence"/>
</dbReference>
<evidence type="ECO:0000259" key="7">
    <source>
        <dbReference type="PROSITE" id="PS50865"/>
    </source>
</evidence>
<dbReference type="PROSITE" id="PS50865">
    <property type="entry name" value="ZF_MYND_2"/>
    <property type="match status" value="1"/>
</dbReference>
<dbReference type="GeneID" id="100115141"/>
<dbReference type="RefSeq" id="XP_031781207.1">
    <property type="nucleotide sequence ID" value="XM_031925347.1"/>
</dbReference>
<feature type="compositionally biased region" description="Low complexity" evidence="6">
    <location>
        <begin position="288"/>
        <end position="302"/>
    </location>
</feature>
<dbReference type="OrthoDB" id="432970at2759"/>
<evidence type="ECO:0000313" key="8">
    <source>
        <dbReference type="EnsemblMetazoa" id="XP_031781204"/>
    </source>
</evidence>
<feature type="region of interest" description="Disordered" evidence="6">
    <location>
        <begin position="440"/>
        <end position="536"/>
    </location>
</feature>
<feature type="compositionally biased region" description="Basic and acidic residues" evidence="6">
    <location>
        <begin position="71"/>
        <end position="81"/>
    </location>
</feature>
<evidence type="ECO:0000256" key="4">
    <source>
        <dbReference type="PROSITE-ProRule" id="PRU00134"/>
    </source>
</evidence>
<dbReference type="EnsemblMetazoa" id="XM_031925346">
    <property type="protein sequence ID" value="XP_031781206"/>
    <property type="gene ID" value="LOC100115141"/>
</dbReference>
<feature type="compositionally biased region" description="Polar residues" evidence="6">
    <location>
        <begin position="820"/>
        <end position="832"/>
    </location>
</feature>
<dbReference type="EnsemblMetazoa" id="XM_031925344">
    <property type="protein sequence ID" value="XP_031781204"/>
    <property type="gene ID" value="LOC100115141"/>
</dbReference>
<keyword evidence="1" id="KW-0479">Metal-binding</keyword>
<evidence type="ECO:0000256" key="3">
    <source>
        <dbReference type="ARBA" id="ARBA00022833"/>
    </source>
</evidence>
<feature type="compositionally biased region" description="Basic and acidic residues" evidence="6">
    <location>
        <begin position="642"/>
        <end position="668"/>
    </location>
</feature>
<dbReference type="EnsemblMetazoa" id="XM_031925345">
    <property type="protein sequence ID" value="XP_031781205"/>
    <property type="gene ID" value="LOC100115141"/>
</dbReference>
<keyword evidence="2 4" id="KW-0863">Zinc-finger</keyword>
<feature type="region of interest" description="Disordered" evidence="6">
    <location>
        <begin position="282"/>
        <end position="428"/>
    </location>
</feature>
<dbReference type="Gene3D" id="6.10.140.2220">
    <property type="match status" value="1"/>
</dbReference>
<evidence type="ECO:0000256" key="5">
    <source>
        <dbReference type="SAM" id="Coils"/>
    </source>
</evidence>
<dbReference type="AlphaFoldDB" id="A0A7M7Q7P6"/>
<evidence type="ECO:0000313" key="9">
    <source>
        <dbReference type="Proteomes" id="UP000002358"/>
    </source>
</evidence>
<feature type="compositionally biased region" description="Acidic residues" evidence="6">
    <location>
        <begin position="303"/>
        <end position="330"/>
    </location>
</feature>
<feature type="compositionally biased region" description="Basic and acidic residues" evidence="6">
    <location>
        <begin position="397"/>
        <end position="407"/>
    </location>
</feature>
<dbReference type="SMR" id="A0A7M7Q7P6"/>
<dbReference type="GO" id="GO:0008270">
    <property type="term" value="F:zinc ion binding"/>
    <property type="evidence" value="ECO:0007669"/>
    <property type="project" value="UniProtKB-KW"/>
</dbReference>
<dbReference type="RefSeq" id="XP_031781206.1">
    <property type="nucleotide sequence ID" value="XM_031925346.1"/>
</dbReference>
<evidence type="ECO:0000256" key="6">
    <source>
        <dbReference type="SAM" id="MobiDB-lite"/>
    </source>
</evidence>
<feature type="region of interest" description="Disordered" evidence="6">
    <location>
        <begin position="636"/>
        <end position="708"/>
    </location>
</feature>
<keyword evidence="9" id="KW-1185">Reference proteome</keyword>
<dbReference type="PROSITE" id="PS01360">
    <property type="entry name" value="ZF_MYND_1"/>
    <property type="match status" value="1"/>
</dbReference>
<feature type="compositionally biased region" description="Polar residues" evidence="6">
    <location>
        <begin position="840"/>
        <end position="852"/>
    </location>
</feature>
<dbReference type="RefSeq" id="XP_031781204.1">
    <property type="nucleotide sequence ID" value="XM_031925344.1"/>
</dbReference>
<dbReference type="EnsemblMetazoa" id="XM_031925347">
    <property type="protein sequence ID" value="XP_031781207"/>
    <property type="gene ID" value="LOC100115141"/>
</dbReference>
<feature type="compositionally biased region" description="Basic residues" evidence="6">
    <location>
        <begin position="334"/>
        <end position="343"/>
    </location>
</feature>
<feature type="region of interest" description="Disordered" evidence="6">
    <location>
        <begin position="939"/>
        <end position="960"/>
    </location>
</feature>
<reference evidence="8" key="1">
    <citation type="submission" date="2021-01" db="UniProtKB">
        <authorList>
            <consortium name="EnsemblMetazoa"/>
        </authorList>
    </citation>
    <scope>IDENTIFICATION</scope>
</reference>
<evidence type="ECO:0000256" key="1">
    <source>
        <dbReference type="ARBA" id="ARBA00022723"/>
    </source>
</evidence>
<accession>A0A7M7Q7P6</accession>
<organism evidence="8 9">
    <name type="scientific">Nasonia vitripennis</name>
    <name type="common">Parasitic wasp</name>
    <dbReference type="NCBI Taxonomy" id="7425"/>
    <lineage>
        <taxon>Eukaryota</taxon>
        <taxon>Metazoa</taxon>
        <taxon>Ecdysozoa</taxon>
        <taxon>Arthropoda</taxon>
        <taxon>Hexapoda</taxon>
        <taxon>Insecta</taxon>
        <taxon>Pterygota</taxon>
        <taxon>Neoptera</taxon>
        <taxon>Endopterygota</taxon>
        <taxon>Hymenoptera</taxon>
        <taxon>Apocrita</taxon>
        <taxon>Proctotrupomorpha</taxon>
        <taxon>Chalcidoidea</taxon>
        <taxon>Pteromalidae</taxon>
        <taxon>Pteromalinae</taxon>
        <taxon>Nasonia</taxon>
    </lineage>
</organism>
<feature type="domain" description="MYND-type" evidence="7">
    <location>
        <begin position="960"/>
        <end position="997"/>
    </location>
</feature>
<feature type="region of interest" description="Disordered" evidence="6">
    <location>
        <begin position="820"/>
        <end position="852"/>
    </location>
</feature>
<keyword evidence="5" id="KW-0175">Coiled coil</keyword>
<feature type="compositionally biased region" description="Basic and acidic residues" evidence="6">
    <location>
        <begin position="100"/>
        <end position="127"/>
    </location>
</feature>
<feature type="compositionally biased region" description="Polar residues" evidence="6">
    <location>
        <begin position="459"/>
        <end position="479"/>
    </location>
</feature>
<dbReference type="SUPFAM" id="SSF144232">
    <property type="entry name" value="HIT/MYND zinc finger-like"/>
    <property type="match status" value="1"/>
</dbReference>
<dbReference type="InterPro" id="IPR002893">
    <property type="entry name" value="Znf_MYND"/>
</dbReference>
<proteinExistence type="predicted"/>
<feature type="compositionally biased region" description="Basic and acidic residues" evidence="6">
    <location>
        <begin position="134"/>
        <end position="149"/>
    </location>
</feature>
<dbReference type="Pfam" id="PF01753">
    <property type="entry name" value="zf-MYND"/>
    <property type="match status" value="1"/>
</dbReference>
<feature type="compositionally biased region" description="Basic and acidic residues" evidence="6">
    <location>
        <begin position="16"/>
        <end position="48"/>
    </location>
</feature>
<name>A0A7M7Q7P6_NASVI</name>
<keyword evidence="3" id="KW-0862">Zinc</keyword>
<feature type="compositionally biased region" description="Low complexity" evidence="6">
    <location>
        <begin position="517"/>
        <end position="530"/>
    </location>
</feature>
<feature type="region of interest" description="Disordered" evidence="6">
    <location>
        <begin position="1"/>
        <end position="215"/>
    </location>
</feature>
<protein>
    <recommendedName>
        <fullName evidence="7">MYND-type domain-containing protein</fullName>
    </recommendedName>
</protein>
<evidence type="ECO:0000256" key="2">
    <source>
        <dbReference type="ARBA" id="ARBA00022771"/>
    </source>
</evidence>
<feature type="compositionally biased region" description="Basic and acidic residues" evidence="6">
    <location>
        <begin position="949"/>
        <end position="960"/>
    </location>
</feature>
<dbReference type="RefSeq" id="XP_031781205.1">
    <property type="nucleotide sequence ID" value="XM_031925345.1"/>
</dbReference>
<sequence length="999" mass="107386">MAEDLGEAGQTALGSADKEKPTESRGTEEQPKQPEKPAEPVEPVKETHEDDDLESSQSLNLVLEDPEESEEQKPAADKASDPEEPELAGKPADADAGSSKVDDAEESKLLACEAEKTEKTDKTDKTEVQVLKSESQEAEKLAEDAKLGEDDVAFAAGEPETKRDDARANKESAVETEAREPEVATEGEDKKEAEGGKSGVEPEQEKADGDVAEIEAEDAKIKEALATAAESEVGIVGPPTAACDLLSDAELVAEKPSLPTGAAGAAGAQVSERVVRWVENTAAKADDPAVAAAAAAAGAQPEGDAEGETDGDDDNEEQEDEEELDGDEDCSGARRTRGRKRRPSNGTIGPPANRKSQKVVGSIIRRSIRCLNKMHAMDSSGGGNGKNALESGGPSELKQRDDEDSRKSPKVPQSQQNGAALPEETASADRNLVQCVAASGLPAKKEKKEPLDDAEANLHVQSPTRKSSKLQAEQPTTSPGKAGRPSGQRGAPAKLQLDEQQQQQPHCRETRKRRSAESAAAPASLSANGSGPPKKLCLDQREQFINSLIGSDKYTAEQLASRAEQLRAEVQELDELARAKEMEWNEILSMRKLKEEAYLRIERRRQIMGFMEGNGPLGAEGLMPPASLCLAQQHLDASNSQREPKLLVVPKEERSRDSSPAFKRERASKAQPSYLQPGRPQQLGENGPKMQQAVDAQSPEHRQIGEGRQGPIVDVRSIIADYRLRHPETVPRRRGRRMRNSVNVGLGAGGAMVETVGNMDSRPSSTDSCKSNSNLSDPNNAMSFKDVLVQFAKLSQQQGEPIKTPQNYPDVTLHPVAATPTTQNSAPQTGSGSLLHGILTKSQSPRPTTFSPTLARLLTAPERERSAPAITPTPHQSAQHLLQAYQGANPVSISDFLSSSKARTEITITPVVNNPLPTHANNLIHVDDGEDETSIIEERDSRLPMGARDNADDRDSPPRCQGCHERAAQFVCAGCGNQWYCSRECQVAAWDDHSEVCSG</sequence>
<feature type="coiled-coil region" evidence="5">
    <location>
        <begin position="556"/>
        <end position="583"/>
    </location>
</feature>
<dbReference type="KEGG" id="nvi:100115141"/>